<evidence type="ECO:0000313" key="2">
    <source>
        <dbReference type="EMBL" id="GAA2108807.1"/>
    </source>
</evidence>
<reference evidence="2 3" key="1">
    <citation type="journal article" date="2019" name="Int. J. Syst. Evol. Microbiol.">
        <title>The Global Catalogue of Microorganisms (GCM) 10K type strain sequencing project: providing services to taxonomists for standard genome sequencing and annotation.</title>
        <authorList>
            <consortium name="The Broad Institute Genomics Platform"/>
            <consortium name="The Broad Institute Genome Sequencing Center for Infectious Disease"/>
            <person name="Wu L."/>
            <person name="Ma J."/>
        </authorList>
    </citation>
    <scope>NUCLEOTIDE SEQUENCE [LARGE SCALE GENOMIC DNA]</scope>
    <source>
        <strain evidence="2 3">JCM 15914</strain>
    </source>
</reference>
<dbReference type="Gene3D" id="3.60.15.10">
    <property type="entry name" value="Ribonuclease Z/Hydroxyacylglutathione hydrolase-like"/>
    <property type="match status" value="1"/>
</dbReference>
<dbReference type="InterPro" id="IPR001279">
    <property type="entry name" value="Metallo-B-lactamas"/>
</dbReference>
<dbReference type="EMBL" id="BAAAQA010000002">
    <property type="protein sequence ID" value="GAA2108807.1"/>
    <property type="molecule type" value="Genomic_DNA"/>
</dbReference>
<dbReference type="CDD" id="cd07716">
    <property type="entry name" value="RNaseZ_short-form-like_MBL-fold"/>
    <property type="match status" value="1"/>
</dbReference>
<dbReference type="Pfam" id="PF12706">
    <property type="entry name" value="Lactamase_B_2"/>
    <property type="match status" value="1"/>
</dbReference>
<protein>
    <submittedName>
        <fullName evidence="2">MBL fold metallo-hydrolase</fullName>
    </submittedName>
</protein>
<dbReference type="RefSeq" id="WP_344223234.1">
    <property type="nucleotide sequence ID" value="NZ_BAAAQA010000002.1"/>
</dbReference>
<feature type="domain" description="Metallo-beta-lactamase" evidence="1">
    <location>
        <begin position="50"/>
        <end position="228"/>
    </location>
</feature>
<dbReference type="SUPFAM" id="SSF56281">
    <property type="entry name" value="Metallo-hydrolase/oxidoreductase"/>
    <property type="match status" value="1"/>
</dbReference>
<gene>
    <name evidence="2" type="ORF">GCM10009824_02300</name>
</gene>
<proteinExistence type="predicted"/>
<comment type="caution">
    <text evidence="2">The sequence shown here is derived from an EMBL/GenBank/DDBJ whole genome shotgun (WGS) entry which is preliminary data.</text>
</comment>
<dbReference type="Proteomes" id="UP001500166">
    <property type="component" value="Unassembled WGS sequence"/>
</dbReference>
<evidence type="ECO:0000259" key="1">
    <source>
        <dbReference type="Pfam" id="PF12706"/>
    </source>
</evidence>
<sequence>MMLTVIGNTGSFPGPNSPASCYLLTGEDHEGRTWRVILDMGNGSLGVLQRQLHLEDIDAVMVSHLHPDHCVDLAGLHVAVKWDPRGWGAGRIPLYGPSELHGYLNRSHAMPDGHSMDTEFIFNVWQDRQPVTVGPFTVTPFEVLHPCPEPYALRVEFDGPMGPSVLTYSGDTDSCDGLVEAARDADLFLCEAAYEEGREDHLRGIHLTGYRAGQAAAQANVHQLLLTHLPVWNSPTKARQEGTAAFNGPVGIAEPGYTYKVVPSNVTISGALARPATAG</sequence>
<dbReference type="PANTHER" id="PTHR46018:SF4">
    <property type="entry name" value="METALLO-HYDROLASE YHFI-RELATED"/>
    <property type="match status" value="1"/>
</dbReference>
<evidence type="ECO:0000313" key="3">
    <source>
        <dbReference type="Proteomes" id="UP001500166"/>
    </source>
</evidence>
<accession>A0ABN2XD68</accession>
<keyword evidence="3" id="KW-1185">Reference proteome</keyword>
<name>A0ABN2XD68_9MICC</name>
<organism evidence="2 3">
    <name type="scientific">Kocuria atrinae</name>
    <dbReference type="NCBI Taxonomy" id="592377"/>
    <lineage>
        <taxon>Bacteria</taxon>
        <taxon>Bacillati</taxon>
        <taxon>Actinomycetota</taxon>
        <taxon>Actinomycetes</taxon>
        <taxon>Micrococcales</taxon>
        <taxon>Micrococcaceae</taxon>
        <taxon>Kocuria</taxon>
    </lineage>
</organism>
<dbReference type="InterPro" id="IPR036866">
    <property type="entry name" value="RibonucZ/Hydroxyglut_hydro"/>
</dbReference>
<dbReference type="PANTHER" id="PTHR46018">
    <property type="entry name" value="ZINC PHOSPHODIESTERASE ELAC PROTEIN 1"/>
    <property type="match status" value="1"/>
</dbReference>